<evidence type="ECO:0000256" key="8">
    <source>
        <dbReference type="RuleBase" id="RU004005"/>
    </source>
</evidence>
<dbReference type="InterPro" id="IPR005727">
    <property type="entry name" value="Ribosomal_uL22_bac/chlpt-type"/>
</dbReference>
<evidence type="ECO:0000256" key="1">
    <source>
        <dbReference type="ARBA" id="ARBA00009451"/>
    </source>
</evidence>
<dbReference type="Gene3D" id="3.90.470.10">
    <property type="entry name" value="Ribosomal protein L22/L17"/>
    <property type="match status" value="1"/>
</dbReference>
<evidence type="ECO:0000256" key="2">
    <source>
        <dbReference type="ARBA" id="ARBA00022730"/>
    </source>
</evidence>
<dbReference type="HAMAP" id="MF_01331_B">
    <property type="entry name" value="Ribosomal_uL22_B"/>
    <property type="match status" value="1"/>
</dbReference>
<dbReference type="SUPFAM" id="SSF54843">
    <property type="entry name" value="Ribosomal protein L22"/>
    <property type="match status" value="1"/>
</dbReference>
<dbReference type="EMBL" id="CP110496">
    <property type="protein sequence ID" value="WDI78566.1"/>
    <property type="molecule type" value="Genomic_DNA"/>
</dbReference>
<comment type="subunit">
    <text evidence="7 9">Part of the 50S ribosomal subunit.</text>
</comment>
<organism evidence="11 12">
    <name type="scientific">Candidatus Purcelliella pentastirinorum</name>
    <dbReference type="NCBI Taxonomy" id="472834"/>
    <lineage>
        <taxon>Bacteria</taxon>
        <taxon>Pseudomonadati</taxon>
        <taxon>Pseudomonadota</taxon>
        <taxon>Gammaproteobacteria</taxon>
        <taxon>Enterobacterales</taxon>
        <taxon>Enterobacteriaceae</taxon>
        <taxon>Candidatus Purcelliella</taxon>
    </lineage>
</organism>
<evidence type="ECO:0000256" key="4">
    <source>
        <dbReference type="ARBA" id="ARBA00022980"/>
    </source>
</evidence>
<evidence type="ECO:0000256" key="6">
    <source>
        <dbReference type="ARBA" id="ARBA00035207"/>
    </source>
</evidence>
<name>A0AAX3N7U3_9ENTR</name>
<dbReference type="AlphaFoldDB" id="A0AAX3N7U3"/>
<proteinExistence type="inferred from homology"/>
<comment type="function">
    <text evidence="7 10">This protein binds specifically to 23S rRNA; its binding is stimulated by other ribosomal proteins, e.g., L4, L17, and L20. It is important during the early stages of 50S assembly. It makes multiple contacts with different domains of the 23S rRNA in the assembled 50S subunit and ribosome.</text>
</comment>
<reference evidence="11" key="1">
    <citation type="submission" date="2022-11" db="EMBL/GenBank/DDBJ databases">
        <title>Genomic comparisons reveal selection pressure and functional variation between nutritional endosymbionts of cave-adapted and epigean Hawaiian planthoppers.</title>
        <authorList>
            <person name="Gossett J.M."/>
            <person name="Porter M.L."/>
            <person name="Vasquez Y."/>
            <person name="Bennett G.M."/>
            <person name="Chong R.A."/>
        </authorList>
    </citation>
    <scope>NUCLEOTIDE SEQUENCE</scope>
    <source>
        <strain evidence="11">OPOL2</strain>
    </source>
</reference>
<dbReference type="CDD" id="cd00336">
    <property type="entry name" value="Ribosomal_L22"/>
    <property type="match status" value="1"/>
</dbReference>
<keyword evidence="2 7" id="KW-0699">rRNA-binding</keyword>
<dbReference type="InterPro" id="IPR036394">
    <property type="entry name" value="Ribosomal_uL22_sf"/>
</dbReference>
<dbReference type="PANTHER" id="PTHR13501">
    <property type="entry name" value="CHLOROPLAST 50S RIBOSOMAL PROTEIN L22-RELATED"/>
    <property type="match status" value="1"/>
</dbReference>
<dbReference type="InterPro" id="IPR018260">
    <property type="entry name" value="Ribosomal_uL22_CS"/>
</dbReference>
<dbReference type="GO" id="GO:0006412">
    <property type="term" value="P:translation"/>
    <property type="evidence" value="ECO:0007669"/>
    <property type="project" value="UniProtKB-UniRule"/>
</dbReference>
<comment type="similarity">
    <text evidence="1 7 8">Belongs to the universal ribosomal protein uL22 family.</text>
</comment>
<dbReference type="InterPro" id="IPR001063">
    <property type="entry name" value="Ribosomal_uL22"/>
</dbReference>
<dbReference type="Pfam" id="PF00237">
    <property type="entry name" value="Ribosomal_L22"/>
    <property type="match status" value="1"/>
</dbReference>
<gene>
    <name evidence="7 11" type="primary">rplV</name>
    <name evidence="11" type="ORF">ONB71_00205</name>
</gene>
<evidence type="ECO:0000256" key="9">
    <source>
        <dbReference type="RuleBase" id="RU004006"/>
    </source>
</evidence>
<protein>
    <recommendedName>
        <fullName evidence="6 7">Large ribosomal subunit protein uL22</fullName>
    </recommendedName>
</protein>
<sequence>MEAIARHRYVRISAQKARLVINLIRGKKVINALDILFFTNNKASRIIKKILISACSNAKIISSIDINGLFICKSFVDEGSRIKRTMPRARGRADRILKRTSHITIIVSDY</sequence>
<dbReference type="InterPro" id="IPR047867">
    <property type="entry name" value="Ribosomal_uL22_bac/org-type"/>
</dbReference>
<dbReference type="Proteomes" id="UP001214992">
    <property type="component" value="Chromosome"/>
</dbReference>
<evidence type="ECO:0000313" key="11">
    <source>
        <dbReference type="EMBL" id="WDI78566.1"/>
    </source>
</evidence>
<evidence type="ECO:0000256" key="3">
    <source>
        <dbReference type="ARBA" id="ARBA00022884"/>
    </source>
</evidence>
<dbReference type="GO" id="GO:0003735">
    <property type="term" value="F:structural constituent of ribosome"/>
    <property type="evidence" value="ECO:0007669"/>
    <property type="project" value="InterPro"/>
</dbReference>
<dbReference type="GO" id="GO:0019843">
    <property type="term" value="F:rRNA binding"/>
    <property type="evidence" value="ECO:0007669"/>
    <property type="project" value="UniProtKB-UniRule"/>
</dbReference>
<dbReference type="RefSeq" id="WP_274360592.1">
    <property type="nucleotide sequence ID" value="NZ_CP110496.1"/>
</dbReference>
<evidence type="ECO:0000313" key="12">
    <source>
        <dbReference type="Proteomes" id="UP001214992"/>
    </source>
</evidence>
<comment type="function">
    <text evidence="7">The globular domain of the protein is located near the polypeptide exit tunnel on the outside of the subunit, while an extended beta-hairpin is found that lines the wall of the exit tunnel in the center of the 70S ribosome.</text>
</comment>
<dbReference type="PROSITE" id="PS00464">
    <property type="entry name" value="RIBOSOMAL_L22"/>
    <property type="match status" value="1"/>
</dbReference>
<dbReference type="NCBIfam" id="TIGR01044">
    <property type="entry name" value="rplV_bact"/>
    <property type="match status" value="1"/>
</dbReference>
<keyword evidence="4 7" id="KW-0689">Ribosomal protein</keyword>
<evidence type="ECO:0000256" key="10">
    <source>
        <dbReference type="RuleBase" id="RU004008"/>
    </source>
</evidence>
<keyword evidence="5 7" id="KW-0687">Ribonucleoprotein</keyword>
<keyword evidence="3 7" id="KW-0694">RNA-binding</keyword>
<accession>A0AAX3N7U3</accession>
<dbReference type="GO" id="GO:0022625">
    <property type="term" value="C:cytosolic large ribosomal subunit"/>
    <property type="evidence" value="ECO:0007669"/>
    <property type="project" value="TreeGrafter"/>
</dbReference>
<evidence type="ECO:0000256" key="5">
    <source>
        <dbReference type="ARBA" id="ARBA00023274"/>
    </source>
</evidence>
<evidence type="ECO:0000256" key="7">
    <source>
        <dbReference type="HAMAP-Rule" id="MF_01331"/>
    </source>
</evidence>
<dbReference type="PANTHER" id="PTHR13501:SF8">
    <property type="entry name" value="LARGE RIBOSOMAL SUBUNIT PROTEIN UL22M"/>
    <property type="match status" value="1"/>
</dbReference>